<feature type="domain" description="AB hydrolase-1" evidence="1">
    <location>
        <begin position="44"/>
        <end position="158"/>
    </location>
</feature>
<proteinExistence type="predicted"/>
<dbReference type="SUPFAM" id="SSF53474">
    <property type="entry name" value="alpha/beta-Hydrolases"/>
    <property type="match status" value="1"/>
</dbReference>
<dbReference type="Proteomes" id="UP000310636">
    <property type="component" value="Unassembled WGS sequence"/>
</dbReference>
<protein>
    <submittedName>
        <fullName evidence="2">Abhydrolase domain-containing 18</fullName>
    </submittedName>
</protein>
<sequence length="258" mass="29127">MERRNLSMTRSNSQIHRTTVDYVPVIWCEPGDNRTGHVAVWLNGMGGRKDDLVPYLEDLAARGFLAVSFDTYQHGERMPEAPETFWPKVHANKRRYFWPMMANTIDELPRILDWAAESLGADGKTVVGGISMGGDIAVAAAGLDPRIVAVAACISTPDWLRPGTDETPSKPDTYAWNCYRRFNPLTNIGHYGHCPAIVFENGADDGHVPPDGARRFERQLRDTYAACPERLAIREHPVAHRMIPQMWDNALEWFCRHV</sequence>
<organism evidence="2 3">
    <name type="scientific">Cohnella fermenti</name>
    <dbReference type="NCBI Taxonomy" id="2565925"/>
    <lineage>
        <taxon>Bacteria</taxon>
        <taxon>Bacillati</taxon>
        <taxon>Bacillota</taxon>
        <taxon>Bacilli</taxon>
        <taxon>Bacillales</taxon>
        <taxon>Paenibacillaceae</taxon>
        <taxon>Cohnella</taxon>
    </lineage>
</organism>
<dbReference type="PANTHER" id="PTHR47381:SF3">
    <property type="entry name" value="ALPHA_BETA-HYDROLASES SUPERFAMILY PROTEIN"/>
    <property type="match status" value="1"/>
</dbReference>
<dbReference type="InterPro" id="IPR029058">
    <property type="entry name" value="AB_hydrolase_fold"/>
</dbReference>
<dbReference type="Pfam" id="PF00561">
    <property type="entry name" value="Abhydrolase_1"/>
    <property type="match status" value="1"/>
</dbReference>
<dbReference type="AlphaFoldDB" id="A0A4S4BRV3"/>
<dbReference type="GO" id="GO:0016787">
    <property type="term" value="F:hydrolase activity"/>
    <property type="evidence" value="ECO:0007669"/>
    <property type="project" value="UniProtKB-KW"/>
</dbReference>
<dbReference type="OrthoDB" id="2556203at2"/>
<dbReference type="Gene3D" id="3.40.50.1820">
    <property type="entry name" value="alpha/beta hydrolase"/>
    <property type="match status" value="1"/>
</dbReference>
<evidence type="ECO:0000313" key="2">
    <source>
        <dbReference type="EMBL" id="THF77574.1"/>
    </source>
</evidence>
<name>A0A4S4BRV3_9BACL</name>
<accession>A0A4S4BRV3</accession>
<dbReference type="PANTHER" id="PTHR47381">
    <property type="entry name" value="ALPHA/BETA-HYDROLASES SUPERFAMILY PROTEIN"/>
    <property type="match status" value="1"/>
</dbReference>
<comment type="caution">
    <text evidence="2">The sequence shown here is derived from an EMBL/GenBank/DDBJ whole genome shotgun (WGS) entry which is preliminary data.</text>
</comment>
<gene>
    <name evidence="2" type="ORF">E6C55_16285</name>
</gene>
<dbReference type="InterPro" id="IPR000073">
    <property type="entry name" value="AB_hydrolase_1"/>
</dbReference>
<dbReference type="EMBL" id="SSOB01000019">
    <property type="protein sequence ID" value="THF77574.1"/>
    <property type="molecule type" value="Genomic_DNA"/>
</dbReference>
<keyword evidence="3" id="KW-1185">Reference proteome</keyword>
<reference evidence="2 3" key="1">
    <citation type="submission" date="2019-04" db="EMBL/GenBank/DDBJ databases">
        <title>Cohnella sp. nov. isolated from preserved vegetables.</title>
        <authorList>
            <person name="Lin S.-Y."/>
            <person name="Hung M.-H."/>
            <person name="Young C.-C."/>
        </authorList>
    </citation>
    <scope>NUCLEOTIDE SEQUENCE [LARGE SCALE GENOMIC DNA]</scope>
    <source>
        <strain evidence="2 3">CC-MHH1044</strain>
    </source>
</reference>
<evidence type="ECO:0000313" key="3">
    <source>
        <dbReference type="Proteomes" id="UP000310636"/>
    </source>
</evidence>
<evidence type="ECO:0000259" key="1">
    <source>
        <dbReference type="Pfam" id="PF00561"/>
    </source>
</evidence>
<keyword evidence="2" id="KW-0378">Hydrolase</keyword>